<protein>
    <recommendedName>
        <fullName evidence="3">Glycosyltransferase</fullName>
    </recommendedName>
</protein>
<evidence type="ECO:0008006" key="3">
    <source>
        <dbReference type="Google" id="ProtNLM"/>
    </source>
</evidence>
<dbReference type="Gene3D" id="3.40.50.2000">
    <property type="entry name" value="Glycogen Phosphorylase B"/>
    <property type="match status" value="1"/>
</dbReference>
<accession>A0A919Y7K5</accession>
<gene>
    <name evidence="1" type="ORF">J41TS4_32950</name>
</gene>
<dbReference type="AlphaFoldDB" id="A0A919Y7K5"/>
<proteinExistence type="predicted"/>
<comment type="caution">
    <text evidence="1">The sequence shown here is derived from an EMBL/GenBank/DDBJ whole genome shotgun (WGS) entry which is preliminary data.</text>
</comment>
<dbReference type="SUPFAM" id="SSF53756">
    <property type="entry name" value="UDP-Glycosyltransferase/glycogen phosphorylase"/>
    <property type="match status" value="1"/>
</dbReference>
<reference evidence="1" key="1">
    <citation type="submission" date="2021-03" db="EMBL/GenBank/DDBJ databases">
        <title>Antimicrobial resistance genes in bacteria isolated from Japanese honey, and their potential for conferring macrolide and lincosamide resistance in the American foulbrood pathogen Paenibacillus larvae.</title>
        <authorList>
            <person name="Okamoto M."/>
            <person name="Kumagai M."/>
            <person name="Kanamori H."/>
            <person name="Takamatsu D."/>
        </authorList>
    </citation>
    <scope>NUCLEOTIDE SEQUENCE</scope>
    <source>
        <strain evidence="1">J41TS4</strain>
    </source>
</reference>
<keyword evidence="2" id="KW-1185">Reference proteome</keyword>
<dbReference type="EMBL" id="BORS01000011">
    <property type="protein sequence ID" value="GIO43537.1"/>
    <property type="molecule type" value="Genomic_DNA"/>
</dbReference>
<dbReference type="Proteomes" id="UP000678895">
    <property type="component" value="Unassembled WGS sequence"/>
</dbReference>
<evidence type="ECO:0000313" key="1">
    <source>
        <dbReference type="EMBL" id="GIO43537.1"/>
    </source>
</evidence>
<name>A0A919Y7K5_9BACL</name>
<organism evidence="1 2">
    <name type="scientific">Paenibacillus apis</name>
    <dbReference type="NCBI Taxonomy" id="1792174"/>
    <lineage>
        <taxon>Bacteria</taxon>
        <taxon>Bacillati</taxon>
        <taxon>Bacillota</taxon>
        <taxon>Bacilli</taxon>
        <taxon>Bacillales</taxon>
        <taxon>Paenibacillaceae</taxon>
        <taxon>Paenibacillus</taxon>
    </lineage>
</organism>
<evidence type="ECO:0000313" key="2">
    <source>
        <dbReference type="Proteomes" id="UP000678895"/>
    </source>
</evidence>
<dbReference type="RefSeq" id="WP_301628722.1">
    <property type="nucleotide sequence ID" value="NZ_BORS01000011.1"/>
</dbReference>
<sequence length="327" mass="37323">MKIVHAPMEIGGQVGLFCKELGKFGHQAVGFNYFRAFQNYTENIMLTDQYELMKNFGEALNYFDLFHFHFNMTMIPGMDDLKLIQKAGKPIVMHHWGNDVRMLSMASLHNPYVRIVNAPKESDIKRRLSHVGEYVPIGIVQDHEVYEYVKPYYKEVCILPLAIDVVHSSPAYPDEHESCPLIIHAPTDPLFKGTERIEEAISKLKLEYPLRYIRVEKLAREEALALYRQADLIIDQILCGSYGLVAVEAMALGKPVVAFIREALIGTFPPELPLCNASPDTLYDVLRTLITSGALRKRKGIEGRKFAEHYHDIRVVGCQLLSIYNRL</sequence>